<keyword evidence="6" id="KW-1185">Reference proteome</keyword>
<keyword evidence="2" id="KW-0238">DNA-binding</keyword>
<dbReference type="Pfam" id="PF01638">
    <property type="entry name" value="HxlR"/>
    <property type="match status" value="1"/>
</dbReference>
<dbReference type="PANTHER" id="PTHR33204">
    <property type="entry name" value="TRANSCRIPTIONAL REGULATOR, MARR FAMILY"/>
    <property type="match status" value="1"/>
</dbReference>
<proteinExistence type="predicted"/>
<dbReference type="RefSeq" id="WP_344430605.1">
    <property type="nucleotide sequence ID" value="NZ_BAAANN010000050.1"/>
</dbReference>
<evidence type="ECO:0000256" key="1">
    <source>
        <dbReference type="ARBA" id="ARBA00023015"/>
    </source>
</evidence>
<accession>A0ABP5E404</accession>
<keyword evidence="1" id="KW-0805">Transcription regulation</keyword>
<evidence type="ECO:0000256" key="2">
    <source>
        <dbReference type="ARBA" id="ARBA00023125"/>
    </source>
</evidence>
<evidence type="ECO:0000256" key="3">
    <source>
        <dbReference type="ARBA" id="ARBA00023163"/>
    </source>
</evidence>
<evidence type="ECO:0000313" key="5">
    <source>
        <dbReference type="EMBL" id="GAA1988873.1"/>
    </source>
</evidence>
<dbReference type="InterPro" id="IPR036390">
    <property type="entry name" value="WH_DNA-bd_sf"/>
</dbReference>
<feature type="domain" description="HTH hxlR-type" evidence="4">
    <location>
        <begin position="22"/>
        <end position="120"/>
    </location>
</feature>
<dbReference type="PANTHER" id="PTHR33204:SF18">
    <property type="entry name" value="TRANSCRIPTIONAL REGULATORY PROTEIN"/>
    <property type="match status" value="1"/>
</dbReference>
<gene>
    <name evidence="5" type="ORF">GCM10009754_78850</name>
</gene>
<dbReference type="SUPFAM" id="SSF46785">
    <property type="entry name" value="Winged helix' DNA-binding domain"/>
    <property type="match status" value="1"/>
</dbReference>
<dbReference type="Gene3D" id="1.10.10.10">
    <property type="entry name" value="Winged helix-like DNA-binding domain superfamily/Winged helix DNA-binding domain"/>
    <property type="match status" value="1"/>
</dbReference>
<organism evidence="5 6">
    <name type="scientific">Amycolatopsis minnesotensis</name>
    <dbReference type="NCBI Taxonomy" id="337894"/>
    <lineage>
        <taxon>Bacteria</taxon>
        <taxon>Bacillati</taxon>
        <taxon>Actinomycetota</taxon>
        <taxon>Actinomycetes</taxon>
        <taxon>Pseudonocardiales</taxon>
        <taxon>Pseudonocardiaceae</taxon>
        <taxon>Amycolatopsis</taxon>
    </lineage>
</organism>
<reference evidence="6" key="1">
    <citation type="journal article" date="2019" name="Int. J. Syst. Evol. Microbiol.">
        <title>The Global Catalogue of Microorganisms (GCM) 10K type strain sequencing project: providing services to taxonomists for standard genome sequencing and annotation.</title>
        <authorList>
            <consortium name="The Broad Institute Genomics Platform"/>
            <consortium name="The Broad Institute Genome Sequencing Center for Infectious Disease"/>
            <person name="Wu L."/>
            <person name="Ma J."/>
        </authorList>
    </citation>
    <scope>NUCLEOTIDE SEQUENCE [LARGE SCALE GENOMIC DNA]</scope>
    <source>
        <strain evidence="6">JCM 14545</strain>
    </source>
</reference>
<name>A0ABP5E404_9PSEU</name>
<evidence type="ECO:0000259" key="4">
    <source>
        <dbReference type="PROSITE" id="PS51118"/>
    </source>
</evidence>
<keyword evidence="3" id="KW-0804">Transcription</keyword>
<dbReference type="PROSITE" id="PS51118">
    <property type="entry name" value="HTH_HXLR"/>
    <property type="match status" value="1"/>
</dbReference>
<dbReference type="InterPro" id="IPR036388">
    <property type="entry name" value="WH-like_DNA-bd_sf"/>
</dbReference>
<protein>
    <submittedName>
        <fullName evidence="5">Helix-turn-helix domain-containing protein</fullName>
    </submittedName>
</protein>
<dbReference type="EMBL" id="BAAANN010000050">
    <property type="protein sequence ID" value="GAA1988873.1"/>
    <property type="molecule type" value="Genomic_DNA"/>
</dbReference>
<evidence type="ECO:0000313" key="6">
    <source>
        <dbReference type="Proteomes" id="UP001501116"/>
    </source>
</evidence>
<dbReference type="Proteomes" id="UP001501116">
    <property type="component" value="Unassembled WGS sequence"/>
</dbReference>
<comment type="caution">
    <text evidence="5">The sequence shown here is derived from an EMBL/GenBank/DDBJ whole genome shotgun (WGS) entry which is preliminary data.</text>
</comment>
<dbReference type="InterPro" id="IPR002577">
    <property type="entry name" value="HTH_HxlR"/>
</dbReference>
<sequence>MVTNEVSTDIAIPDPDVLNPNCPTRLVLDRIGDRWTVLVVLLLREGPVRFTALRTALGGVAPKVLTQTLKAMARDGLITRTVYAEVPPKVTYELTELGHSLRAPIEAVATWAESNVSAIMAAREAASAG</sequence>